<sequence length="124" mass="13654">MLDLDEFFGTPRASPFPTFGPRTNARPDTSSAIRAFAKRLEANLPPPPVPPSRRASIAPSTSTGSSVSSGRTAVSKATAVYPKPAKRDKEKDKVQTKSYPRPRQKNEAEDEIVKALRANWMMLR</sequence>
<evidence type="ECO:0000256" key="1">
    <source>
        <dbReference type="SAM" id="MobiDB-lite"/>
    </source>
</evidence>
<proteinExistence type="predicted"/>
<name>A0A0K3CCQ6_RHOTO</name>
<dbReference type="AlphaFoldDB" id="A0A0K3CCQ6"/>
<evidence type="ECO:0000313" key="3">
    <source>
        <dbReference type="Proteomes" id="UP000199069"/>
    </source>
</evidence>
<dbReference type="EMBL" id="CWKI01000003">
    <property type="protein sequence ID" value="CTR06320.1"/>
    <property type="molecule type" value="Genomic_DNA"/>
</dbReference>
<reference evidence="2 3" key="1">
    <citation type="submission" date="2015-07" db="EMBL/GenBank/DDBJ databases">
        <authorList>
            <person name="Cajimat M.N.B."/>
            <person name="Milazzo M.L."/>
            <person name="Fulhorst C.F."/>
        </authorList>
    </citation>
    <scope>NUCLEOTIDE SEQUENCE [LARGE SCALE GENOMIC DNA]</scope>
    <source>
        <strain evidence="2">Single colony</strain>
    </source>
</reference>
<feature type="compositionally biased region" description="Basic and acidic residues" evidence="1">
    <location>
        <begin position="85"/>
        <end position="95"/>
    </location>
</feature>
<organism evidence="2 3">
    <name type="scientific">Rhodotorula toruloides</name>
    <name type="common">Yeast</name>
    <name type="synonym">Rhodosporidium toruloides</name>
    <dbReference type="NCBI Taxonomy" id="5286"/>
    <lineage>
        <taxon>Eukaryota</taxon>
        <taxon>Fungi</taxon>
        <taxon>Dikarya</taxon>
        <taxon>Basidiomycota</taxon>
        <taxon>Pucciniomycotina</taxon>
        <taxon>Microbotryomycetes</taxon>
        <taxon>Sporidiobolales</taxon>
        <taxon>Sporidiobolaceae</taxon>
        <taxon>Rhodotorula</taxon>
    </lineage>
</organism>
<feature type="region of interest" description="Disordered" evidence="1">
    <location>
        <begin position="1"/>
        <end position="110"/>
    </location>
</feature>
<feature type="compositionally biased region" description="Low complexity" evidence="1">
    <location>
        <begin position="52"/>
        <end position="75"/>
    </location>
</feature>
<accession>A0A0K3CCQ6</accession>
<keyword evidence="3" id="KW-1185">Reference proteome</keyword>
<gene>
    <name evidence="2" type="primary">FGENESH: predicted gene_3.632</name>
    <name evidence="2" type="ORF">BN2166_0021810</name>
</gene>
<evidence type="ECO:0000313" key="2">
    <source>
        <dbReference type="EMBL" id="CTR06320.1"/>
    </source>
</evidence>
<dbReference type="Proteomes" id="UP000199069">
    <property type="component" value="Unassembled WGS sequence"/>
</dbReference>
<protein>
    <submittedName>
        <fullName evidence="2">FGENESH: predicted gene_3.632 protein</fullName>
    </submittedName>
</protein>